<dbReference type="AlphaFoldDB" id="A0A1H1QVL5"/>
<dbReference type="STRING" id="1203190.GCA_000312345_01338"/>
<reference evidence="2 3" key="1">
    <citation type="submission" date="2016-10" db="EMBL/GenBank/DDBJ databases">
        <authorList>
            <person name="de Groot N.N."/>
        </authorList>
    </citation>
    <scope>NUCLEOTIDE SEQUENCE [LARGE SCALE GENOMIC DNA]</scope>
    <source>
        <strain evidence="2 3">DSM 45434</strain>
    </source>
</reference>
<organism evidence="2 3">
    <name type="scientific">Corynebacterium timonense</name>
    <dbReference type="NCBI Taxonomy" id="441500"/>
    <lineage>
        <taxon>Bacteria</taxon>
        <taxon>Bacillati</taxon>
        <taxon>Actinomycetota</taxon>
        <taxon>Actinomycetes</taxon>
        <taxon>Mycobacteriales</taxon>
        <taxon>Corynebacteriaceae</taxon>
        <taxon>Corynebacterium</taxon>
    </lineage>
</organism>
<evidence type="ECO:0000313" key="2">
    <source>
        <dbReference type="EMBL" id="SDS27407.1"/>
    </source>
</evidence>
<feature type="transmembrane region" description="Helical" evidence="1">
    <location>
        <begin position="50"/>
        <end position="67"/>
    </location>
</feature>
<keyword evidence="1" id="KW-1133">Transmembrane helix</keyword>
<evidence type="ECO:0000313" key="3">
    <source>
        <dbReference type="Proteomes" id="UP000182237"/>
    </source>
</evidence>
<accession>A0A1H1QVL5</accession>
<dbReference type="RefSeq" id="WP_019194164.1">
    <property type="nucleotide sequence ID" value="NZ_LT629765.1"/>
</dbReference>
<feature type="transmembrane region" description="Helical" evidence="1">
    <location>
        <begin position="79"/>
        <end position="103"/>
    </location>
</feature>
<dbReference type="Proteomes" id="UP000182237">
    <property type="component" value="Chromosome I"/>
</dbReference>
<gene>
    <name evidence="2" type="ORF">SAMN04488539_1349</name>
</gene>
<keyword evidence="1" id="KW-0472">Membrane</keyword>
<name>A0A1H1QVL5_9CORY</name>
<protein>
    <submittedName>
        <fullName evidence="2">Uncharacterized protein</fullName>
    </submittedName>
</protein>
<dbReference type="EMBL" id="LT629765">
    <property type="protein sequence ID" value="SDS27407.1"/>
    <property type="molecule type" value="Genomic_DNA"/>
</dbReference>
<proteinExistence type="predicted"/>
<keyword evidence="1" id="KW-0812">Transmembrane</keyword>
<feature type="transmembrane region" description="Helical" evidence="1">
    <location>
        <begin position="27"/>
        <end position="44"/>
    </location>
</feature>
<feature type="transmembrane region" description="Helical" evidence="1">
    <location>
        <begin position="109"/>
        <end position="129"/>
    </location>
</feature>
<evidence type="ECO:0000256" key="1">
    <source>
        <dbReference type="SAM" id="Phobius"/>
    </source>
</evidence>
<sequence>MRENDTETIAVVSSAVQRGNADTRRSLERLVISLCVGVLAFGGTAGILPVALGAAAVLIVGLVVLAARKPASDPARDTWKAGAITAGMWLLIAAIVVAGLFFVPADYTLTGGVIVGGVCAALAWATLALA</sequence>
<keyword evidence="3" id="KW-1185">Reference proteome</keyword>